<evidence type="ECO:0000256" key="1">
    <source>
        <dbReference type="ARBA" id="ARBA00004604"/>
    </source>
</evidence>
<dbReference type="GO" id="GO:0005730">
    <property type="term" value="C:nucleolus"/>
    <property type="evidence" value="ECO:0007669"/>
    <property type="project" value="UniProtKB-SubCell"/>
</dbReference>
<keyword evidence="8" id="KW-1185">Reference proteome</keyword>
<evidence type="ECO:0000313" key="8">
    <source>
        <dbReference type="Proteomes" id="UP000078561"/>
    </source>
</evidence>
<reference evidence="7" key="1">
    <citation type="submission" date="2016-04" db="EMBL/GenBank/DDBJ databases">
        <authorList>
            <person name="Evans L.H."/>
            <person name="Alamgir A."/>
            <person name="Owens N."/>
            <person name="Weber N.D."/>
            <person name="Virtaneva K."/>
            <person name="Barbian K."/>
            <person name="Babar A."/>
            <person name="Rosenke K."/>
        </authorList>
    </citation>
    <scope>NUCLEOTIDE SEQUENCE [LARGE SCALE GENOMIC DNA]</scope>
    <source>
        <strain evidence="7">CBS 101.48</strain>
    </source>
</reference>
<keyword evidence="2" id="KW-0690">Ribosome biogenesis</keyword>
<protein>
    <recommendedName>
        <fullName evidence="6">Bms1-type G domain-containing protein</fullName>
    </recommendedName>
</protein>
<evidence type="ECO:0000256" key="5">
    <source>
        <dbReference type="SAM" id="MobiDB-lite"/>
    </source>
</evidence>
<feature type="domain" description="Bms1-type G" evidence="6">
    <location>
        <begin position="81"/>
        <end position="239"/>
    </location>
</feature>
<dbReference type="OrthoDB" id="119302at2759"/>
<dbReference type="InterPro" id="IPR030387">
    <property type="entry name" value="G_Bms1/Tsr1_dom"/>
</dbReference>
<comment type="subcellular location">
    <subcellularLocation>
        <location evidence="1">Nucleus</location>
        <location evidence="1">Nucleolus</location>
    </subcellularLocation>
</comment>
<proteinExistence type="inferred from homology"/>
<dbReference type="GO" id="GO:0000479">
    <property type="term" value="P:endonucleolytic cleavage of tricistronic rRNA transcript (SSU-rRNA, 5.8S rRNA, LSU-rRNA)"/>
    <property type="evidence" value="ECO:0007669"/>
    <property type="project" value="TreeGrafter"/>
</dbReference>
<feature type="compositionally biased region" description="Acidic residues" evidence="5">
    <location>
        <begin position="382"/>
        <end position="414"/>
    </location>
</feature>
<dbReference type="InterPro" id="IPR039761">
    <property type="entry name" value="Bms1/Tsr1"/>
</dbReference>
<accession>A0A168T5N4</accession>
<feature type="region of interest" description="Disordered" evidence="5">
    <location>
        <begin position="1"/>
        <end position="53"/>
    </location>
</feature>
<dbReference type="FunCoup" id="A0A168T5N4">
    <property type="interactions" value="566"/>
</dbReference>
<evidence type="ECO:0000313" key="7">
    <source>
        <dbReference type="EMBL" id="SAM09509.1"/>
    </source>
</evidence>
<comment type="similarity">
    <text evidence="4">Belongs to the TRAFAC class translation factor GTPase superfamily. Bms1-like GTPase family. TSR1 subfamily.</text>
</comment>
<evidence type="ECO:0000259" key="6">
    <source>
        <dbReference type="PROSITE" id="PS51714"/>
    </source>
</evidence>
<sequence>MHRHRAGSMHQSNKPFKSRHATKGTLKEISKGKVNRTSVKQGGGMKALSKQDRRHAAKVLQQKKREDITRIHRLFEGRQGAPKIVPVLPLCPDSNVDAAIAALYTSLGQQPPLEQGVPSVLHAERFKQKLQLVPLRRNFYDVLDAFKVADYAIILLSADVEVDSFGINCLLSILNQGLVNVLPVVQYMSNIPNKNQVSVKKSLVSFTQQFFPEQEHLYSLDSDSDSLNVIRYLTSQRPKPLVWRDLRPYMLADNVEYQPTNEETGLLKVTGYARGNPFNANRLVHLQNYGDYQIQQITSADIKQHGDMQEDSSVLDAPVPEEQDDLVAENEPDFMENEQTWPTEEELAEADERVRRMQSKEDQSNKKRVPKGTSSYQAAWIFDDDEDYSDIDDEDDEDDDMKVDDNEDDDDDIVEPVGNGDLEQEEYEEIDMNDKVENEDELDVEEEQRQYEEYLKQRADEFEGHKEFPDEIDTPMHVAARERFARYRGLQSFRTSPWDPYENLPVDYSRIFQFENYLRTKSRVVGQAIVGKVKPGSRITLWIQNVPKGAFEMFDKTRPYVVFGLLQYEHKSSLLNLQITRDNAYEEPVRSKDPMILHMGFRRYTVKPIYSQNSNKGSNNVHKYERFLQMGRSSVATVYGPVVFGKVPCMLYKETDDVNEPILVSTGMFMNTDVKRIVAKRIILSGHPFRVHKRSAVIRYMFFNTDDIHWFKPVQLTTKYGRVGHIRESVGTHGYMKCTFDGPMTQQDTVMLSLYKRIFPKWNTELYKGGLNKEAKAIDQVTKPTPMDMEL</sequence>
<dbReference type="InterPro" id="IPR012948">
    <property type="entry name" value="AARP2CN"/>
</dbReference>
<organism evidence="7">
    <name type="scientific">Absidia glauca</name>
    <name type="common">Pin mould</name>
    <dbReference type="NCBI Taxonomy" id="4829"/>
    <lineage>
        <taxon>Eukaryota</taxon>
        <taxon>Fungi</taxon>
        <taxon>Fungi incertae sedis</taxon>
        <taxon>Mucoromycota</taxon>
        <taxon>Mucoromycotina</taxon>
        <taxon>Mucoromycetes</taxon>
        <taxon>Mucorales</taxon>
        <taxon>Cunninghamellaceae</taxon>
        <taxon>Absidia</taxon>
    </lineage>
</organism>
<dbReference type="Pfam" id="PF22298">
    <property type="entry name" value="Tsr1_G-like"/>
    <property type="match status" value="1"/>
</dbReference>
<dbReference type="GO" id="GO:0034511">
    <property type="term" value="F:U3 snoRNA binding"/>
    <property type="evidence" value="ECO:0007669"/>
    <property type="project" value="TreeGrafter"/>
</dbReference>
<dbReference type="InterPro" id="IPR007034">
    <property type="entry name" value="BMS1_TSR1_C"/>
</dbReference>
<dbReference type="EMBL" id="LT555058">
    <property type="protein sequence ID" value="SAM09509.1"/>
    <property type="molecule type" value="Genomic_DNA"/>
</dbReference>
<dbReference type="Pfam" id="PF04950">
    <property type="entry name" value="RIBIOP_C"/>
    <property type="match status" value="1"/>
</dbReference>
<keyword evidence="3" id="KW-0539">Nucleus</keyword>
<evidence type="ECO:0000256" key="3">
    <source>
        <dbReference type="ARBA" id="ARBA00023242"/>
    </source>
</evidence>
<dbReference type="SMART" id="SM00785">
    <property type="entry name" value="AARP2CN"/>
    <property type="match status" value="1"/>
</dbReference>
<dbReference type="PANTHER" id="PTHR12858:SF1">
    <property type="entry name" value="PRE-RRNA-PROCESSING PROTEIN TSR1 HOMOLOG"/>
    <property type="match status" value="1"/>
</dbReference>
<dbReference type="AlphaFoldDB" id="A0A168T5N4"/>
<feature type="compositionally biased region" description="Basic and acidic residues" evidence="5">
    <location>
        <begin position="353"/>
        <end position="365"/>
    </location>
</feature>
<dbReference type="PANTHER" id="PTHR12858">
    <property type="entry name" value="RIBOSOME BIOGENESIS PROTEIN"/>
    <property type="match status" value="1"/>
</dbReference>
<dbReference type="SMART" id="SM01362">
    <property type="entry name" value="DUF663"/>
    <property type="match status" value="1"/>
</dbReference>
<dbReference type="STRING" id="4829.A0A168T5N4"/>
<evidence type="ECO:0000256" key="2">
    <source>
        <dbReference type="ARBA" id="ARBA00022517"/>
    </source>
</evidence>
<dbReference type="Pfam" id="PF08142">
    <property type="entry name" value="AARP2CN"/>
    <property type="match status" value="1"/>
</dbReference>
<dbReference type="GO" id="GO:0003924">
    <property type="term" value="F:GTPase activity"/>
    <property type="evidence" value="ECO:0007669"/>
    <property type="project" value="TreeGrafter"/>
</dbReference>
<dbReference type="GO" id="GO:0000462">
    <property type="term" value="P:maturation of SSU-rRNA from tricistronic rRNA transcript (SSU-rRNA, 5.8S rRNA, LSU-rRNA)"/>
    <property type="evidence" value="ECO:0007669"/>
    <property type="project" value="TreeGrafter"/>
</dbReference>
<dbReference type="PROSITE" id="PS51714">
    <property type="entry name" value="G_BMS1"/>
    <property type="match status" value="1"/>
</dbReference>
<gene>
    <name evidence="7" type="primary">ABSGL_15193.1 scaffold 15431</name>
</gene>
<dbReference type="GO" id="GO:0005525">
    <property type="term" value="F:GTP binding"/>
    <property type="evidence" value="ECO:0007669"/>
    <property type="project" value="TreeGrafter"/>
</dbReference>
<dbReference type="InParanoid" id="A0A168T5N4"/>
<dbReference type="GO" id="GO:0030688">
    <property type="term" value="C:preribosome, small subunit precursor"/>
    <property type="evidence" value="ECO:0007669"/>
    <property type="project" value="TreeGrafter"/>
</dbReference>
<feature type="region of interest" description="Disordered" evidence="5">
    <location>
        <begin position="353"/>
        <end position="418"/>
    </location>
</feature>
<evidence type="ECO:0000256" key="4">
    <source>
        <dbReference type="ARBA" id="ARBA00038288"/>
    </source>
</evidence>
<dbReference type="Proteomes" id="UP000078561">
    <property type="component" value="Unassembled WGS sequence"/>
</dbReference>
<name>A0A168T5N4_ABSGL</name>
<dbReference type="OMA" id="MNLPRFK"/>